<dbReference type="Proteomes" id="UP000827986">
    <property type="component" value="Unassembled WGS sequence"/>
</dbReference>
<sequence length="134" mass="15028">MGAFNVNKIKDFGEAAKREMLKDQHAFKTARRLSQDAMGKKVPWVYPKLIDLPSPLVQPGSGSCEKFTQAEREKGILQEIFLSKERHVAPPRVSPLQVERQLQVREQLCLLPSRSEWAAPLQHPGSSPQSADAL</sequence>
<dbReference type="GO" id="GO:0072357">
    <property type="term" value="C:PTW/PP1 phosphatase complex"/>
    <property type="evidence" value="ECO:0007669"/>
    <property type="project" value="TreeGrafter"/>
</dbReference>
<accession>A0A9D4B764</accession>
<dbReference type="AlphaFoldDB" id="A0A9D4B764"/>
<name>A0A9D4B764_9SAUR</name>
<dbReference type="EMBL" id="JAHDVG010000466">
    <property type="protein sequence ID" value="KAH1182940.1"/>
    <property type="molecule type" value="Genomic_DNA"/>
</dbReference>
<organism evidence="1 2">
    <name type="scientific">Mauremys mutica</name>
    <name type="common">yellowpond turtle</name>
    <dbReference type="NCBI Taxonomy" id="74926"/>
    <lineage>
        <taxon>Eukaryota</taxon>
        <taxon>Metazoa</taxon>
        <taxon>Chordata</taxon>
        <taxon>Craniata</taxon>
        <taxon>Vertebrata</taxon>
        <taxon>Euteleostomi</taxon>
        <taxon>Archelosauria</taxon>
        <taxon>Testudinata</taxon>
        <taxon>Testudines</taxon>
        <taxon>Cryptodira</taxon>
        <taxon>Durocryptodira</taxon>
        <taxon>Testudinoidea</taxon>
        <taxon>Geoemydidae</taxon>
        <taxon>Geoemydinae</taxon>
        <taxon>Mauremys</taxon>
    </lineage>
</organism>
<keyword evidence="2" id="KW-1185">Reference proteome</keyword>
<evidence type="ECO:0000313" key="2">
    <source>
        <dbReference type="Proteomes" id="UP000827986"/>
    </source>
</evidence>
<comment type="caution">
    <text evidence="1">The sequence shown here is derived from an EMBL/GenBank/DDBJ whole genome shotgun (WGS) entry which is preliminary data.</text>
</comment>
<reference evidence="1" key="1">
    <citation type="submission" date="2021-09" db="EMBL/GenBank/DDBJ databases">
        <title>The genome of Mauremys mutica provides insights into the evolution of semi-aquatic lifestyle.</title>
        <authorList>
            <person name="Gong S."/>
            <person name="Gao Y."/>
        </authorList>
    </citation>
    <scope>NUCLEOTIDE SEQUENCE</scope>
    <source>
        <strain evidence="1">MM-2020</strain>
        <tissue evidence="1">Muscle</tissue>
    </source>
</reference>
<dbReference type="PANTHER" id="PTHR46557:SF1">
    <property type="entry name" value="SERINE_THREONINE-PROTEIN PHOSPHATASE 1 REGULATORY SUBUNIT 10"/>
    <property type="match status" value="1"/>
</dbReference>
<evidence type="ECO:0000313" key="1">
    <source>
        <dbReference type="EMBL" id="KAH1182940.1"/>
    </source>
</evidence>
<dbReference type="PANTHER" id="PTHR46557">
    <property type="entry name" value="SERINE/THREONINE-PROTEIN PHOSPHATASE 1 REGULATORY SUBUNIT 10-RELATED"/>
    <property type="match status" value="1"/>
</dbReference>
<dbReference type="GO" id="GO:0000785">
    <property type="term" value="C:chromatin"/>
    <property type="evidence" value="ECO:0007669"/>
    <property type="project" value="TreeGrafter"/>
</dbReference>
<gene>
    <name evidence="1" type="ORF">KIL84_004432</name>
</gene>
<protein>
    <submittedName>
        <fullName evidence="1">Uncharacterized protein</fullName>
    </submittedName>
</protein>
<dbReference type="GO" id="GO:0008157">
    <property type="term" value="F:protein phosphatase 1 binding"/>
    <property type="evidence" value="ECO:0007669"/>
    <property type="project" value="TreeGrafter"/>
</dbReference>
<proteinExistence type="predicted"/>